<keyword evidence="4" id="KW-0804">Transcription</keyword>
<dbReference type="NCBIfam" id="TIGR02937">
    <property type="entry name" value="sigma70-ECF"/>
    <property type="match status" value="1"/>
</dbReference>
<dbReference type="SUPFAM" id="SSF88659">
    <property type="entry name" value="Sigma3 and sigma4 domains of RNA polymerase sigma factors"/>
    <property type="match status" value="1"/>
</dbReference>
<dbReference type="Proteomes" id="UP000320300">
    <property type="component" value="Unassembled WGS sequence"/>
</dbReference>
<sequence length="193" mass="22340">MPAEEHDLMIKCANGSDRAFAELYRRHASLVYRFILSFVKSAELADDLRQEVFIKVWENRLVLADVKSFKSYLFSISKNHTLNVLKRASTNATAMAYVLNNYQEQHTPEDDLVSKEYLAYLNQVISEISPQSRAVFMLCRQQHKSYDEVAEILDISRNAVKKHMVKSMKILREAVKRDLDLPLSIALILLFKN</sequence>
<dbReference type="Gene3D" id="1.10.10.10">
    <property type="entry name" value="Winged helix-like DNA-binding domain superfamily/Winged helix DNA-binding domain"/>
    <property type="match status" value="1"/>
</dbReference>
<dbReference type="InterPro" id="IPR036388">
    <property type="entry name" value="WH-like_DNA-bd_sf"/>
</dbReference>
<evidence type="ECO:0000259" key="6">
    <source>
        <dbReference type="Pfam" id="PF08281"/>
    </source>
</evidence>
<dbReference type="GO" id="GO:0003677">
    <property type="term" value="F:DNA binding"/>
    <property type="evidence" value="ECO:0007669"/>
    <property type="project" value="InterPro"/>
</dbReference>
<dbReference type="OrthoDB" id="659577at2"/>
<protein>
    <submittedName>
        <fullName evidence="7">RNA polymerase sigma-70 factor, ECF subfamily</fullName>
    </submittedName>
</protein>
<name>A0A521FU63_9SPHI</name>
<evidence type="ECO:0000256" key="2">
    <source>
        <dbReference type="ARBA" id="ARBA00023015"/>
    </source>
</evidence>
<dbReference type="InterPro" id="IPR013324">
    <property type="entry name" value="RNA_pol_sigma_r3/r4-like"/>
</dbReference>
<organism evidence="7 8">
    <name type="scientific">Pedobacter westerhofensis</name>
    <dbReference type="NCBI Taxonomy" id="425512"/>
    <lineage>
        <taxon>Bacteria</taxon>
        <taxon>Pseudomonadati</taxon>
        <taxon>Bacteroidota</taxon>
        <taxon>Sphingobacteriia</taxon>
        <taxon>Sphingobacteriales</taxon>
        <taxon>Sphingobacteriaceae</taxon>
        <taxon>Pedobacter</taxon>
    </lineage>
</organism>
<gene>
    <name evidence="7" type="ORF">SAMN06265348_12517</name>
</gene>
<comment type="similarity">
    <text evidence="1">Belongs to the sigma-70 factor family. ECF subfamily.</text>
</comment>
<feature type="domain" description="RNA polymerase sigma-70 region 2" evidence="5">
    <location>
        <begin position="23"/>
        <end position="89"/>
    </location>
</feature>
<reference evidence="7 8" key="1">
    <citation type="submission" date="2017-05" db="EMBL/GenBank/DDBJ databases">
        <authorList>
            <person name="Varghese N."/>
            <person name="Submissions S."/>
        </authorList>
    </citation>
    <scope>NUCLEOTIDE SEQUENCE [LARGE SCALE GENOMIC DNA]</scope>
    <source>
        <strain evidence="7 8">DSM 19036</strain>
    </source>
</reference>
<evidence type="ECO:0000313" key="8">
    <source>
        <dbReference type="Proteomes" id="UP000320300"/>
    </source>
</evidence>
<dbReference type="InterPro" id="IPR013325">
    <property type="entry name" value="RNA_pol_sigma_r2"/>
</dbReference>
<dbReference type="InterPro" id="IPR014284">
    <property type="entry name" value="RNA_pol_sigma-70_dom"/>
</dbReference>
<evidence type="ECO:0000256" key="4">
    <source>
        <dbReference type="ARBA" id="ARBA00023163"/>
    </source>
</evidence>
<dbReference type="PANTHER" id="PTHR43133">
    <property type="entry name" value="RNA POLYMERASE ECF-TYPE SIGMA FACTO"/>
    <property type="match status" value="1"/>
</dbReference>
<keyword evidence="2" id="KW-0805">Transcription regulation</keyword>
<keyword evidence="3" id="KW-0731">Sigma factor</keyword>
<feature type="domain" description="RNA polymerase sigma factor 70 region 4 type 2" evidence="6">
    <location>
        <begin position="120"/>
        <end position="169"/>
    </location>
</feature>
<dbReference type="PANTHER" id="PTHR43133:SF46">
    <property type="entry name" value="RNA POLYMERASE SIGMA-70 FACTOR ECF SUBFAMILY"/>
    <property type="match status" value="1"/>
</dbReference>
<dbReference type="InterPro" id="IPR039425">
    <property type="entry name" value="RNA_pol_sigma-70-like"/>
</dbReference>
<dbReference type="GO" id="GO:0006352">
    <property type="term" value="P:DNA-templated transcription initiation"/>
    <property type="evidence" value="ECO:0007669"/>
    <property type="project" value="InterPro"/>
</dbReference>
<dbReference type="AlphaFoldDB" id="A0A521FU63"/>
<evidence type="ECO:0000313" key="7">
    <source>
        <dbReference type="EMBL" id="SMO99708.1"/>
    </source>
</evidence>
<dbReference type="GO" id="GO:0016987">
    <property type="term" value="F:sigma factor activity"/>
    <property type="evidence" value="ECO:0007669"/>
    <property type="project" value="UniProtKB-KW"/>
</dbReference>
<dbReference type="InterPro" id="IPR014327">
    <property type="entry name" value="RNA_pol_sigma70_bacteroid"/>
</dbReference>
<dbReference type="InterPro" id="IPR007627">
    <property type="entry name" value="RNA_pol_sigma70_r2"/>
</dbReference>
<accession>A0A521FU63</accession>
<proteinExistence type="inferred from homology"/>
<dbReference type="Pfam" id="PF04542">
    <property type="entry name" value="Sigma70_r2"/>
    <property type="match status" value="1"/>
</dbReference>
<evidence type="ECO:0000256" key="3">
    <source>
        <dbReference type="ARBA" id="ARBA00023082"/>
    </source>
</evidence>
<dbReference type="InterPro" id="IPR013249">
    <property type="entry name" value="RNA_pol_sigma70_r4_t2"/>
</dbReference>
<dbReference type="Gene3D" id="1.10.1740.10">
    <property type="match status" value="1"/>
</dbReference>
<dbReference type="NCBIfam" id="TIGR02985">
    <property type="entry name" value="Sig70_bacteroi1"/>
    <property type="match status" value="1"/>
</dbReference>
<dbReference type="SUPFAM" id="SSF88946">
    <property type="entry name" value="Sigma2 domain of RNA polymerase sigma factors"/>
    <property type="match status" value="1"/>
</dbReference>
<keyword evidence="8" id="KW-1185">Reference proteome</keyword>
<evidence type="ECO:0000256" key="1">
    <source>
        <dbReference type="ARBA" id="ARBA00010641"/>
    </source>
</evidence>
<dbReference type="RefSeq" id="WP_142531368.1">
    <property type="nucleotide sequence ID" value="NZ_CBCSJO010000022.1"/>
</dbReference>
<dbReference type="EMBL" id="FXTN01000025">
    <property type="protein sequence ID" value="SMO99708.1"/>
    <property type="molecule type" value="Genomic_DNA"/>
</dbReference>
<dbReference type="Pfam" id="PF08281">
    <property type="entry name" value="Sigma70_r4_2"/>
    <property type="match status" value="1"/>
</dbReference>
<evidence type="ECO:0000259" key="5">
    <source>
        <dbReference type="Pfam" id="PF04542"/>
    </source>
</evidence>